<evidence type="ECO:0000313" key="3">
    <source>
        <dbReference type="EMBL" id="MEN7548579.1"/>
    </source>
</evidence>
<dbReference type="EMBL" id="JBDKWZ010000006">
    <property type="protein sequence ID" value="MEN7548579.1"/>
    <property type="molecule type" value="Genomic_DNA"/>
</dbReference>
<dbReference type="Pfam" id="PF13203">
    <property type="entry name" value="DUF2201_N"/>
    <property type="match status" value="1"/>
</dbReference>
<name>A0AAW9RUX9_9BACT</name>
<evidence type="ECO:0000259" key="2">
    <source>
        <dbReference type="Pfam" id="PF13203"/>
    </source>
</evidence>
<dbReference type="InterPro" id="IPR018698">
    <property type="entry name" value="VWA-like_dom"/>
</dbReference>
<evidence type="ECO:0000313" key="4">
    <source>
        <dbReference type="Proteomes" id="UP001403385"/>
    </source>
</evidence>
<protein>
    <submittedName>
        <fullName evidence="3">VWA-like domain-containing protein</fullName>
    </submittedName>
</protein>
<sequence length="398" mass="45671">MEEISKVCIQLLLHEPFYGHFLMGVPKEFTKRVNTAAVALYRKQMVKLMVNPVFWKSLSQEHQYGLIKHEVLHLVLKHLIRQKGYSNKRLYNIAADLVVNQYIKPEQLPEGGMTLDFFKWVEEECGIELKAEQDVDYYYHQLLKVLHQTSSETGQPGEGRKMLDELLKENLPAFEQHRYWEEFNELTPGELKVLEQQLKNVTKQAALRIRHKGWGNLPAGIIEALENLLLEKPKVDWKRALRLFAASSNSTYLKNTIRRPSKRYGTTPGHKIKRKHELLLAIDTSGSVAIEEFKEFFNEIYHVYRQGAVVTIVECDVNIQKIYPFKGEIPDTVSGRGGTDFNAPIELANEKLRPDAVIYFTDGGAPAPEVKPRMPILWVLSSGKMNSGAHLPGRVIRL</sequence>
<dbReference type="PANTHER" id="PTHR38730:SF1">
    <property type="entry name" value="SLL7028 PROTEIN"/>
    <property type="match status" value="1"/>
</dbReference>
<proteinExistence type="predicted"/>
<keyword evidence="4" id="KW-1185">Reference proteome</keyword>
<reference evidence="3 4" key="1">
    <citation type="submission" date="2024-04" db="EMBL/GenBank/DDBJ databases">
        <title>Novel genus in family Flammeovirgaceae.</title>
        <authorList>
            <person name="Nguyen T.H."/>
            <person name="Vuong T.Q."/>
            <person name="Le H."/>
            <person name="Kim S.-G."/>
        </authorList>
    </citation>
    <scope>NUCLEOTIDE SEQUENCE [LARGE SCALE GENOMIC DNA]</scope>
    <source>
        <strain evidence="3 4">JCM 23209</strain>
    </source>
</reference>
<dbReference type="PANTHER" id="PTHR38730">
    <property type="entry name" value="SLL7028 PROTEIN"/>
    <property type="match status" value="1"/>
</dbReference>
<dbReference type="Proteomes" id="UP001403385">
    <property type="component" value="Unassembled WGS sequence"/>
</dbReference>
<feature type="domain" description="VWA-like" evidence="1">
    <location>
        <begin position="279"/>
        <end position="397"/>
    </location>
</feature>
<dbReference type="AlphaFoldDB" id="A0AAW9RUX9"/>
<dbReference type="RefSeq" id="WP_346821358.1">
    <property type="nucleotide sequence ID" value="NZ_JBDKWZ010000006.1"/>
</dbReference>
<comment type="caution">
    <text evidence="3">The sequence shown here is derived from an EMBL/GenBank/DDBJ whole genome shotgun (WGS) entry which is preliminary data.</text>
</comment>
<dbReference type="SUPFAM" id="SSF53300">
    <property type="entry name" value="vWA-like"/>
    <property type="match status" value="1"/>
</dbReference>
<dbReference type="InterPro" id="IPR036465">
    <property type="entry name" value="vWFA_dom_sf"/>
</dbReference>
<evidence type="ECO:0000259" key="1">
    <source>
        <dbReference type="Pfam" id="PF09967"/>
    </source>
</evidence>
<organism evidence="3 4">
    <name type="scientific">Rapidithrix thailandica</name>
    <dbReference type="NCBI Taxonomy" id="413964"/>
    <lineage>
        <taxon>Bacteria</taxon>
        <taxon>Pseudomonadati</taxon>
        <taxon>Bacteroidota</taxon>
        <taxon>Cytophagia</taxon>
        <taxon>Cytophagales</taxon>
        <taxon>Flammeovirgaceae</taxon>
        <taxon>Rapidithrix</taxon>
    </lineage>
</organism>
<accession>A0AAW9RUX9</accession>
<dbReference type="InterPro" id="IPR025154">
    <property type="entry name" value="Put_metallopeptidase_dom"/>
</dbReference>
<dbReference type="Pfam" id="PF09967">
    <property type="entry name" value="DUF2201"/>
    <property type="match status" value="1"/>
</dbReference>
<feature type="domain" description="Putative metallopeptidase" evidence="2">
    <location>
        <begin position="39"/>
        <end position="264"/>
    </location>
</feature>
<gene>
    <name evidence="3" type="ORF">AAG747_11700</name>
</gene>